<evidence type="ECO:0000256" key="13">
    <source>
        <dbReference type="SAM" id="Phobius"/>
    </source>
</evidence>
<dbReference type="InterPro" id="IPR001876">
    <property type="entry name" value="Znf_RanBP2"/>
</dbReference>
<accession>A0ABD0UAX7</accession>
<dbReference type="Gene3D" id="2.30.30.380">
    <property type="entry name" value="Zn-finger domain of Sec23/24"/>
    <property type="match status" value="1"/>
</dbReference>
<feature type="domain" description="RanBP2-type" evidence="14">
    <location>
        <begin position="432"/>
        <end position="461"/>
    </location>
</feature>
<gene>
    <name evidence="15" type="ORF">M5K25_021734</name>
</gene>
<name>A0ABD0UAX7_DENTH</name>
<dbReference type="Gene3D" id="1.20.1540.10">
    <property type="entry name" value="Rhomboid-like"/>
    <property type="match status" value="1"/>
</dbReference>
<evidence type="ECO:0000256" key="8">
    <source>
        <dbReference type="ARBA" id="ARBA00022833"/>
    </source>
</evidence>
<keyword evidence="10 13" id="KW-0472">Membrane</keyword>
<feature type="transmembrane region" description="Helical" evidence="13">
    <location>
        <begin position="344"/>
        <end position="375"/>
    </location>
</feature>
<comment type="caution">
    <text evidence="15">The sequence shown here is derived from an EMBL/GenBank/DDBJ whole genome shotgun (WGS) entry which is preliminary data.</text>
</comment>
<dbReference type="EMBL" id="JANQDX010000017">
    <property type="protein sequence ID" value="KAL0907333.1"/>
    <property type="molecule type" value="Genomic_DNA"/>
</dbReference>
<organism evidence="15 16">
    <name type="scientific">Dendrobium thyrsiflorum</name>
    <name type="common">Pinecone-like raceme dendrobium</name>
    <name type="synonym">Orchid</name>
    <dbReference type="NCBI Taxonomy" id="117978"/>
    <lineage>
        <taxon>Eukaryota</taxon>
        <taxon>Viridiplantae</taxon>
        <taxon>Streptophyta</taxon>
        <taxon>Embryophyta</taxon>
        <taxon>Tracheophyta</taxon>
        <taxon>Spermatophyta</taxon>
        <taxon>Magnoliopsida</taxon>
        <taxon>Liliopsida</taxon>
        <taxon>Asparagales</taxon>
        <taxon>Orchidaceae</taxon>
        <taxon>Epidendroideae</taxon>
        <taxon>Malaxideae</taxon>
        <taxon>Dendrobiinae</taxon>
        <taxon>Dendrobium</taxon>
    </lineage>
</organism>
<dbReference type="Proteomes" id="UP001552299">
    <property type="component" value="Unassembled WGS sequence"/>
</dbReference>
<evidence type="ECO:0000256" key="9">
    <source>
        <dbReference type="ARBA" id="ARBA00022989"/>
    </source>
</evidence>
<sequence length="491" mass="55423">MDRDGGIRRRITRGMIPVLALHVGTEFYRLRRKPPVTAGLILANTLIYLRPGALDRLLPTIDEVWFNPHLIVKYVLTMQLLTSFSPLKRSRDLGSNPKQPSYQGNSLFSYPHRRPSPSACRPSSCPSRQSYFSKPVCMADPKLDQGFLFDEQGRTDILRSPFFDVHFSYDDETANDYIDQILFQFTQSIEEHIRPGHWEIIDRHPSPPTPATFPPSRILSASFLIAISLLYGDLRRFFLSAFYHMGESHLVYNMMSLLWKGIQLETSMGSVEFASMVAALLGLSQGITLLLAKSLLLFFDYETAYYNQYAVGFSGVLFAMKVVLNSESDNLTSLNGLLVPARHAAWVELILIQLFVPGVSFLGHLGGILAGLLYLKLRRSYSGPDPLAALIRKVAALISWPVKLLRSLIGWQTRRITGRGTVGSRRPVQRVYYDVWRCTACTYDNSALADICEMCSTERSGHGFASPTPTNNNGALSLEEVRRRRLERFSR</sequence>
<dbReference type="PANTHER" id="PTHR43066:SF1">
    <property type="entry name" value="RHOMBOID PROTEIN 2"/>
    <property type="match status" value="1"/>
</dbReference>
<dbReference type="GO" id="GO:0008270">
    <property type="term" value="F:zinc ion binding"/>
    <property type="evidence" value="ECO:0007669"/>
    <property type="project" value="UniProtKB-KW"/>
</dbReference>
<dbReference type="GO" id="GO:0016020">
    <property type="term" value="C:membrane"/>
    <property type="evidence" value="ECO:0007669"/>
    <property type="project" value="UniProtKB-SubCell"/>
</dbReference>
<evidence type="ECO:0000256" key="11">
    <source>
        <dbReference type="PROSITE-ProRule" id="PRU00322"/>
    </source>
</evidence>
<reference evidence="15 16" key="1">
    <citation type="journal article" date="2024" name="Plant Biotechnol. J.">
        <title>Dendrobium thyrsiflorum genome and its molecular insights into genes involved in important horticultural traits.</title>
        <authorList>
            <person name="Chen B."/>
            <person name="Wang J.Y."/>
            <person name="Zheng P.J."/>
            <person name="Li K.L."/>
            <person name="Liang Y.M."/>
            <person name="Chen X.F."/>
            <person name="Zhang C."/>
            <person name="Zhao X."/>
            <person name="He X."/>
            <person name="Zhang G.Q."/>
            <person name="Liu Z.J."/>
            <person name="Xu Q."/>
        </authorList>
    </citation>
    <scope>NUCLEOTIDE SEQUENCE [LARGE SCALE GENOMIC DNA]</scope>
    <source>
        <strain evidence="15">GZMU011</strain>
    </source>
</reference>
<keyword evidence="4 13" id="KW-0812">Transmembrane</keyword>
<dbReference type="FunFam" id="1.20.1540.10:FF:000008">
    <property type="entry name" value="RHOMBOID-like protein 13"/>
    <property type="match status" value="1"/>
</dbReference>
<dbReference type="PROSITE" id="PS01358">
    <property type="entry name" value="ZF_RANBP2_1"/>
    <property type="match status" value="1"/>
</dbReference>
<evidence type="ECO:0000256" key="3">
    <source>
        <dbReference type="ARBA" id="ARBA00022670"/>
    </source>
</evidence>
<dbReference type="SUPFAM" id="SSF90209">
    <property type="entry name" value="Ran binding protein zinc finger-like"/>
    <property type="match status" value="1"/>
</dbReference>
<feature type="compositionally biased region" description="Polar residues" evidence="12">
    <location>
        <begin position="96"/>
        <end position="108"/>
    </location>
</feature>
<dbReference type="AlphaFoldDB" id="A0ABD0UAX7"/>
<dbReference type="PANTHER" id="PTHR43066">
    <property type="entry name" value="RHOMBOID-RELATED PROTEIN"/>
    <property type="match status" value="1"/>
</dbReference>
<dbReference type="InterPro" id="IPR035952">
    <property type="entry name" value="Rhomboid-like_sf"/>
</dbReference>
<evidence type="ECO:0000256" key="10">
    <source>
        <dbReference type="ARBA" id="ARBA00023136"/>
    </source>
</evidence>
<keyword evidence="3" id="KW-0645">Protease</keyword>
<feature type="transmembrane region" description="Helical" evidence="13">
    <location>
        <begin position="273"/>
        <end position="292"/>
    </location>
</feature>
<proteinExistence type="inferred from homology"/>
<dbReference type="SUPFAM" id="SSF144091">
    <property type="entry name" value="Rhomboid-like"/>
    <property type="match status" value="1"/>
</dbReference>
<dbReference type="GO" id="GO:0008233">
    <property type="term" value="F:peptidase activity"/>
    <property type="evidence" value="ECO:0007669"/>
    <property type="project" value="UniProtKB-KW"/>
</dbReference>
<protein>
    <recommendedName>
        <fullName evidence="14">RanBP2-type domain-containing protein</fullName>
    </recommendedName>
</protein>
<evidence type="ECO:0000259" key="14">
    <source>
        <dbReference type="PROSITE" id="PS50199"/>
    </source>
</evidence>
<evidence type="ECO:0000256" key="2">
    <source>
        <dbReference type="ARBA" id="ARBA00009045"/>
    </source>
</evidence>
<keyword evidence="6 11" id="KW-0863">Zinc-finger</keyword>
<dbReference type="GO" id="GO:0006508">
    <property type="term" value="P:proteolysis"/>
    <property type="evidence" value="ECO:0007669"/>
    <property type="project" value="UniProtKB-KW"/>
</dbReference>
<dbReference type="PROSITE" id="PS50199">
    <property type="entry name" value="ZF_RANBP2_2"/>
    <property type="match status" value="1"/>
</dbReference>
<evidence type="ECO:0000256" key="4">
    <source>
        <dbReference type="ARBA" id="ARBA00022692"/>
    </source>
</evidence>
<evidence type="ECO:0000256" key="12">
    <source>
        <dbReference type="SAM" id="MobiDB-lite"/>
    </source>
</evidence>
<evidence type="ECO:0000313" key="16">
    <source>
        <dbReference type="Proteomes" id="UP001552299"/>
    </source>
</evidence>
<dbReference type="InterPro" id="IPR022764">
    <property type="entry name" value="Peptidase_S54_rhomboid_dom"/>
</dbReference>
<keyword evidence="16" id="KW-1185">Reference proteome</keyword>
<evidence type="ECO:0000256" key="6">
    <source>
        <dbReference type="ARBA" id="ARBA00022771"/>
    </source>
</evidence>
<evidence type="ECO:0000256" key="7">
    <source>
        <dbReference type="ARBA" id="ARBA00022801"/>
    </source>
</evidence>
<comment type="similarity">
    <text evidence="2">Belongs to the peptidase S54 family.</text>
</comment>
<evidence type="ECO:0000256" key="5">
    <source>
        <dbReference type="ARBA" id="ARBA00022723"/>
    </source>
</evidence>
<keyword evidence="8" id="KW-0862">Zinc</keyword>
<keyword evidence="7" id="KW-0378">Hydrolase</keyword>
<keyword evidence="9 13" id="KW-1133">Transmembrane helix</keyword>
<evidence type="ECO:0000256" key="1">
    <source>
        <dbReference type="ARBA" id="ARBA00004141"/>
    </source>
</evidence>
<dbReference type="Pfam" id="PF01694">
    <property type="entry name" value="Rhomboid"/>
    <property type="match status" value="1"/>
</dbReference>
<dbReference type="InterPro" id="IPR036443">
    <property type="entry name" value="Znf_RanBP2_sf"/>
</dbReference>
<comment type="subcellular location">
    <subcellularLocation>
        <location evidence="1">Membrane</location>
        <topology evidence="1">Multi-pass membrane protein</topology>
    </subcellularLocation>
</comment>
<keyword evidence="5" id="KW-0479">Metal-binding</keyword>
<feature type="region of interest" description="Disordered" evidence="12">
    <location>
        <begin position="91"/>
        <end position="124"/>
    </location>
</feature>
<evidence type="ECO:0000313" key="15">
    <source>
        <dbReference type="EMBL" id="KAL0907333.1"/>
    </source>
</evidence>
<dbReference type="SMART" id="SM00547">
    <property type="entry name" value="ZnF_RBZ"/>
    <property type="match status" value="1"/>
</dbReference>
<feature type="transmembrane region" description="Helical" evidence="13">
    <location>
        <begin position="304"/>
        <end position="324"/>
    </location>
</feature>